<dbReference type="SUPFAM" id="SSF55031">
    <property type="entry name" value="Bacterial exopeptidase dimerisation domain"/>
    <property type="match status" value="1"/>
</dbReference>
<dbReference type="InterPro" id="IPR010158">
    <property type="entry name" value="Amidase_Cbmase"/>
</dbReference>
<dbReference type="Gene3D" id="3.40.630.10">
    <property type="entry name" value="Zn peptidases"/>
    <property type="match status" value="1"/>
</dbReference>
<dbReference type="Pfam" id="PF01546">
    <property type="entry name" value="Peptidase_M20"/>
    <property type="match status" value="1"/>
</dbReference>
<keyword evidence="5" id="KW-1185">Reference proteome</keyword>
<accession>A0A6A6BAX3</accession>
<dbReference type="SUPFAM" id="SSF53187">
    <property type="entry name" value="Zn-dependent exopeptidases"/>
    <property type="match status" value="1"/>
</dbReference>
<evidence type="ECO:0000256" key="1">
    <source>
        <dbReference type="ARBA" id="ARBA00006247"/>
    </source>
</evidence>
<evidence type="ECO:0000313" key="4">
    <source>
        <dbReference type="EMBL" id="KAF2141369.1"/>
    </source>
</evidence>
<evidence type="ECO:0000313" key="5">
    <source>
        <dbReference type="Proteomes" id="UP000799438"/>
    </source>
</evidence>
<dbReference type="RefSeq" id="XP_033397082.1">
    <property type="nucleotide sequence ID" value="XM_033545720.1"/>
</dbReference>
<dbReference type="Gene3D" id="3.30.70.360">
    <property type="match status" value="1"/>
</dbReference>
<comment type="similarity">
    <text evidence="1">Belongs to the peptidase M20A family.</text>
</comment>
<reference evidence="4" key="1">
    <citation type="journal article" date="2020" name="Stud. Mycol.">
        <title>101 Dothideomycetes genomes: a test case for predicting lifestyles and emergence of pathogens.</title>
        <authorList>
            <person name="Haridas S."/>
            <person name="Albert R."/>
            <person name="Binder M."/>
            <person name="Bloem J."/>
            <person name="Labutti K."/>
            <person name="Salamov A."/>
            <person name="Andreopoulos B."/>
            <person name="Baker S."/>
            <person name="Barry K."/>
            <person name="Bills G."/>
            <person name="Bluhm B."/>
            <person name="Cannon C."/>
            <person name="Castanera R."/>
            <person name="Culley D."/>
            <person name="Daum C."/>
            <person name="Ezra D."/>
            <person name="Gonzalez J."/>
            <person name="Henrissat B."/>
            <person name="Kuo A."/>
            <person name="Liang C."/>
            <person name="Lipzen A."/>
            <person name="Lutzoni F."/>
            <person name="Magnuson J."/>
            <person name="Mondo S."/>
            <person name="Nolan M."/>
            <person name="Ohm R."/>
            <person name="Pangilinan J."/>
            <person name="Park H.-J."/>
            <person name="Ramirez L."/>
            <person name="Alfaro M."/>
            <person name="Sun H."/>
            <person name="Tritt A."/>
            <person name="Yoshinaga Y."/>
            <person name="Zwiers L.-H."/>
            <person name="Turgeon B."/>
            <person name="Goodwin S."/>
            <person name="Spatafora J."/>
            <person name="Crous P."/>
            <person name="Grigoriev I."/>
        </authorList>
    </citation>
    <scope>NUCLEOTIDE SEQUENCE</scope>
    <source>
        <strain evidence="4">CBS 121167</strain>
    </source>
</reference>
<keyword evidence="2" id="KW-0378">Hydrolase</keyword>
<protein>
    <recommendedName>
        <fullName evidence="3">Peptidase M20 dimerisation domain-containing protein</fullName>
    </recommendedName>
</protein>
<dbReference type="OrthoDB" id="4676at2759"/>
<sequence>MSLAAGRFYSATRRQACGTWLRPYSAALTSKPILQSALRRSFVYSARCNSHTLDMSDKDLAKLKVNQARLMEDLHHTCSFGTGERWGKQSTETGMHRLSLTDDDKQARDWFVATTKALGCHVTVDAVGNIFAVRPGRREGPPTFTGSHLDTQPTGGRYDGILGIISGVEMLKVLSDSWVETEFPVGVVNWTNEEGARFPNSMMASGVWAGTIPLDSAHNLQEVGGGTATVKSELERIGYLGQTPASYEATPMAAHFELHIEQGPVLEAEKTRIGVVEGVQAYRWFTVDVGGRDCHTGTTPFKARSDALLTASKLILHSHRLATAHSALASTGILTLTPGSTNTVPNHVRFSLDIRSPSDDTLDALEAALKADFAAIAEGRPTPLRKGVKGVKEGLGSVLDVNDGCTKGKPCDVTWRTDSVSPAIRFHEDTIQCVRDAAAAAGLATRDLTSGAGHDSVYTSRRCPTSMIFIPCREGISHNPTEYATPEDCAAGAQVLLSSVLAYDRLRSKRRVTWAQEERHV</sequence>
<dbReference type="InterPro" id="IPR011650">
    <property type="entry name" value="Peptidase_M20_dimer"/>
</dbReference>
<dbReference type="AlphaFoldDB" id="A0A6A6BAX3"/>
<organism evidence="4 5">
    <name type="scientific">Aplosporella prunicola CBS 121167</name>
    <dbReference type="NCBI Taxonomy" id="1176127"/>
    <lineage>
        <taxon>Eukaryota</taxon>
        <taxon>Fungi</taxon>
        <taxon>Dikarya</taxon>
        <taxon>Ascomycota</taxon>
        <taxon>Pezizomycotina</taxon>
        <taxon>Dothideomycetes</taxon>
        <taxon>Dothideomycetes incertae sedis</taxon>
        <taxon>Botryosphaeriales</taxon>
        <taxon>Aplosporellaceae</taxon>
        <taxon>Aplosporella</taxon>
    </lineage>
</organism>
<dbReference type="GeneID" id="54303228"/>
<gene>
    <name evidence="4" type="ORF">K452DRAFT_351491</name>
</gene>
<dbReference type="InterPro" id="IPR036264">
    <property type="entry name" value="Bact_exopeptidase_dim_dom"/>
</dbReference>
<dbReference type="CDD" id="cd03884">
    <property type="entry name" value="M20_bAS"/>
    <property type="match status" value="1"/>
</dbReference>
<dbReference type="EMBL" id="ML995487">
    <property type="protein sequence ID" value="KAF2141369.1"/>
    <property type="molecule type" value="Genomic_DNA"/>
</dbReference>
<dbReference type="GO" id="GO:0016813">
    <property type="term" value="F:hydrolase activity, acting on carbon-nitrogen (but not peptide) bonds, in linear amidines"/>
    <property type="evidence" value="ECO:0007669"/>
    <property type="project" value="InterPro"/>
</dbReference>
<dbReference type="NCBIfam" id="TIGR01879">
    <property type="entry name" value="hydantase"/>
    <property type="match status" value="1"/>
</dbReference>
<proteinExistence type="inferred from homology"/>
<evidence type="ECO:0000256" key="2">
    <source>
        <dbReference type="ARBA" id="ARBA00022801"/>
    </source>
</evidence>
<feature type="domain" description="Peptidase M20 dimerisation" evidence="3">
    <location>
        <begin position="283"/>
        <end position="377"/>
    </location>
</feature>
<dbReference type="PANTHER" id="PTHR32494">
    <property type="entry name" value="ALLANTOATE DEIMINASE-RELATED"/>
    <property type="match status" value="1"/>
</dbReference>
<dbReference type="Pfam" id="PF07687">
    <property type="entry name" value="M20_dimer"/>
    <property type="match status" value="1"/>
</dbReference>
<evidence type="ECO:0000259" key="3">
    <source>
        <dbReference type="Pfam" id="PF07687"/>
    </source>
</evidence>
<dbReference type="Proteomes" id="UP000799438">
    <property type="component" value="Unassembled WGS sequence"/>
</dbReference>
<name>A0A6A6BAX3_9PEZI</name>
<dbReference type="PANTHER" id="PTHR32494:SF5">
    <property type="entry name" value="ALLANTOATE AMIDOHYDROLASE"/>
    <property type="match status" value="1"/>
</dbReference>
<dbReference type="InterPro" id="IPR002933">
    <property type="entry name" value="Peptidase_M20"/>
</dbReference>